<keyword evidence="3" id="KW-0804">Transcription</keyword>
<dbReference type="InterPro" id="IPR036388">
    <property type="entry name" value="WH-like_DNA-bd_sf"/>
</dbReference>
<feature type="domain" description="HTH gntR-type" evidence="4">
    <location>
        <begin position="5"/>
        <end position="72"/>
    </location>
</feature>
<gene>
    <name evidence="5" type="primary">mdcY</name>
    <name evidence="5" type="ORF">GCM10017577_14270</name>
</gene>
<proteinExistence type="predicted"/>
<dbReference type="Pfam" id="PF00392">
    <property type="entry name" value="GntR"/>
    <property type="match status" value="1"/>
</dbReference>
<evidence type="ECO:0000256" key="2">
    <source>
        <dbReference type="ARBA" id="ARBA00023125"/>
    </source>
</evidence>
<dbReference type="PROSITE" id="PS50949">
    <property type="entry name" value="HTH_GNTR"/>
    <property type="match status" value="1"/>
</dbReference>
<dbReference type="Pfam" id="PF07729">
    <property type="entry name" value="FCD"/>
    <property type="match status" value="1"/>
</dbReference>
<dbReference type="SMART" id="SM00345">
    <property type="entry name" value="HTH_GNTR"/>
    <property type="match status" value="1"/>
</dbReference>
<dbReference type="Proteomes" id="UP001143463">
    <property type="component" value="Unassembled WGS sequence"/>
</dbReference>
<dbReference type="SUPFAM" id="SSF48008">
    <property type="entry name" value="GntR ligand-binding domain-like"/>
    <property type="match status" value="1"/>
</dbReference>
<dbReference type="InterPro" id="IPR000524">
    <property type="entry name" value="Tscrpt_reg_HTH_GntR"/>
</dbReference>
<dbReference type="InterPro" id="IPR036390">
    <property type="entry name" value="WH_DNA-bd_sf"/>
</dbReference>
<dbReference type="CDD" id="cd07377">
    <property type="entry name" value="WHTH_GntR"/>
    <property type="match status" value="1"/>
</dbReference>
<dbReference type="AlphaFoldDB" id="A0A9W6NVD0"/>
<evidence type="ECO:0000313" key="6">
    <source>
        <dbReference type="Proteomes" id="UP001143463"/>
    </source>
</evidence>
<dbReference type="GO" id="GO:0003700">
    <property type="term" value="F:DNA-binding transcription factor activity"/>
    <property type="evidence" value="ECO:0007669"/>
    <property type="project" value="InterPro"/>
</dbReference>
<comment type="caution">
    <text evidence="5">The sequence shown here is derived from an EMBL/GenBank/DDBJ whole genome shotgun (WGS) entry which is preliminary data.</text>
</comment>
<name>A0A9W6NVD0_9PSEU</name>
<protein>
    <submittedName>
        <fullName evidence="5">GntR family transcriptional regulator</fullName>
    </submittedName>
</protein>
<dbReference type="EMBL" id="BSFQ01000004">
    <property type="protein sequence ID" value="GLL10287.1"/>
    <property type="molecule type" value="Genomic_DNA"/>
</dbReference>
<organism evidence="5 6">
    <name type="scientific">Pseudonocardia halophobica</name>
    <dbReference type="NCBI Taxonomy" id="29401"/>
    <lineage>
        <taxon>Bacteria</taxon>
        <taxon>Bacillati</taxon>
        <taxon>Actinomycetota</taxon>
        <taxon>Actinomycetes</taxon>
        <taxon>Pseudonocardiales</taxon>
        <taxon>Pseudonocardiaceae</taxon>
        <taxon>Pseudonocardia</taxon>
    </lineage>
</organism>
<keyword evidence="1" id="KW-0805">Transcription regulation</keyword>
<reference evidence="5" key="2">
    <citation type="submission" date="2023-01" db="EMBL/GenBank/DDBJ databases">
        <authorList>
            <person name="Sun Q."/>
            <person name="Evtushenko L."/>
        </authorList>
    </citation>
    <scope>NUCLEOTIDE SEQUENCE</scope>
    <source>
        <strain evidence="5">VKM Ac-1069</strain>
    </source>
</reference>
<reference evidence="5" key="1">
    <citation type="journal article" date="2014" name="Int. J. Syst. Evol. Microbiol.">
        <title>Complete genome sequence of Corynebacterium casei LMG S-19264T (=DSM 44701T), isolated from a smear-ripened cheese.</title>
        <authorList>
            <consortium name="US DOE Joint Genome Institute (JGI-PGF)"/>
            <person name="Walter F."/>
            <person name="Albersmeier A."/>
            <person name="Kalinowski J."/>
            <person name="Ruckert C."/>
        </authorList>
    </citation>
    <scope>NUCLEOTIDE SEQUENCE</scope>
    <source>
        <strain evidence="5">VKM Ac-1069</strain>
    </source>
</reference>
<evidence type="ECO:0000256" key="3">
    <source>
        <dbReference type="ARBA" id="ARBA00023163"/>
    </source>
</evidence>
<dbReference type="GO" id="GO:0003677">
    <property type="term" value="F:DNA binding"/>
    <property type="evidence" value="ECO:0007669"/>
    <property type="project" value="UniProtKB-KW"/>
</dbReference>
<evidence type="ECO:0000259" key="4">
    <source>
        <dbReference type="PROSITE" id="PS50949"/>
    </source>
</evidence>
<dbReference type="SUPFAM" id="SSF46785">
    <property type="entry name" value="Winged helix' DNA-binding domain"/>
    <property type="match status" value="1"/>
</dbReference>
<dbReference type="Gene3D" id="1.10.10.10">
    <property type="entry name" value="Winged helix-like DNA-binding domain superfamily/Winged helix DNA-binding domain"/>
    <property type="match status" value="1"/>
</dbReference>
<evidence type="ECO:0000256" key="1">
    <source>
        <dbReference type="ARBA" id="ARBA00023015"/>
    </source>
</evidence>
<dbReference type="Gene3D" id="1.20.120.530">
    <property type="entry name" value="GntR ligand-binding domain-like"/>
    <property type="match status" value="1"/>
</dbReference>
<dbReference type="RefSeq" id="WP_081923739.1">
    <property type="nucleotide sequence ID" value="NZ_BAAAUZ010000004.1"/>
</dbReference>
<keyword evidence="6" id="KW-1185">Reference proteome</keyword>
<dbReference type="PANTHER" id="PTHR43537:SF51">
    <property type="entry name" value="HTH-TYPE TRANSCRIPTIONAL REGULATOR LGOR-RELATED"/>
    <property type="match status" value="1"/>
</dbReference>
<dbReference type="InterPro" id="IPR011711">
    <property type="entry name" value="GntR_C"/>
</dbReference>
<dbReference type="SMART" id="SM00895">
    <property type="entry name" value="FCD"/>
    <property type="match status" value="1"/>
</dbReference>
<dbReference type="InterPro" id="IPR008920">
    <property type="entry name" value="TF_FadR/GntR_C"/>
</dbReference>
<dbReference type="PANTHER" id="PTHR43537">
    <property type="entry name" value="TRANSCRIPTIONAL REGULATOR, GNTR FAMILY"/>
    <property type="match status" value="1"/>
</dbReference>
<dbReference type="PRINTS" id="PR00035">
    <property type="entry name" value="HTHGNTR"/>
</dbReference>
<keyword evidence="2" id="KW-0238">DNA-binding</keyword>
<evidence type="ECO:0000313" key="5">
    <source>
        <dbReference type="EMBL" id="GLL10287.1"/>
    </source>
</evidence>
<accession>A0A9W6NVD0</accession>
<sequence length="220" mass="23749">MGTAVPLVDELASLLRERIYARRYAPGTWLRQEQLAAELGVSRTPLREALRALEQDGLVRLTPGQGARVVTGDLPTLLAAYELRAVVDGLAARLAAERPAPPSRVRELYAVIARQRAALDPWEPQTYTALNVAFHEDVVHLSGNEFVVAQTPILRMTAQVFAPVALVERDSAVRAVAEHTAIVGAIEAGDGPAAERLARAHIEATISELRARAQVSSNGE</sequence>